<evidence type="ECO:0000256" key="3">
    <source>
        <dbReference type="ARBA" id="ARBA00022514"/>
    </source>
</evidence>
<feature type="domain" description="Chemokine interleukin-8-like" evidence="6">
    <location>
        <begin position="31"/>
        <end position="94"/>
    </location>
</feature>
<dbReference type="GO" id="GO:0005615">
    <property type="term" value="C:extracellular space"/>
    <property type="evidence" value="ECO:0007669"/>
    <property type="project" value="UniProtKB-KW"/>
</dbReference>
<keyword evidence="3" id="KW-0202">Cytokine</keyword>
<dbReference type="GO" id="GO:0006952">
    <property type="term" value="P:defense response"/>
    <property type="evidence" value="ECO:0007669"/>
    <property type="project" value="InterPro"/>
</dbReference>
<comment type="caution">
    <text evidence="7">The sequence shown here is derived from an EMBL/GenBank/DDBJ whole genome shotgun (WGS) entry which is preliminary data.</text>
</comment>
<dbReference type="Gene3D" id="2.40.50.40">
    <property type="match status" value="1"/>
</dbReference>
<keyword evidence="4" id="KW-0964">Secreted</keyword>
<dbReference type="EMBL" id="WNYA01000001">
    <property type="protein sequence ID" value="KAG8593388.1"/>
    <property type="molecule type" value="Genomic_DNA"/>
</dbReference>
<dbReference type="FunFam" id="2.40.50.40:FF:000004">
    <property type="entry name" value="C-X-C motif chemokine"/>
    <property type="match status" value="1"/>
</dbReference>
<evidence type="ECO:0000256" key="4">
    <source>
        <dbReference type="ARBA" id="ARBA00022525"/>
    </source>
</evidence>
<keyword evidence="5" id="KW-0732">Signal</keyword>
<dbReference type="GO" id="GO:0008009">
    <property type="term" value="F:chemokine activity"/>
    <property type="evidence" value="ECO:0007669"/>
    <property type="project" value="InterPro"/>
</dbReference>
<evidence type="ECO:0000313" key="8">
    <source>
        <dbReference type="Proteomes" id="UP000824782"/>
    </source>
</evidence>
<keyword evidence="8" id="KW-1185">Reference proteome</keyword>
<protein>
    <recommendedName>
        <fullName evidence="6">Chemokine interleukin-8-like domain-containing protein</fullName>
    </recommendedName>
</protein>
<evidence type="ECO:0000259" key="6">
    <source>
        <dbReference type="SMART" id="SM00199"/>
    </source>
</evidence>
<dbReference type="Proteomes" id="UP000824782">
    <property type="component" value="Unassembled WGS sequence"/>
</dbReference>
<evidence type="ECO:0000256" key="2">
    <source>
        <dbReference type="ARBA" id="ARBA00010665"/>
    </source>
</evidence>
<dbReference type="SUPFAM" id="SSF54117">
    <property type="entry name" value="Interleukin 8-like chemokines"/>
    <property type="match status" value="1"/>
</dbReference>
<gene>
    <name evidence="7" type="ORF">GDO81_000812</name>
</gene>
<evidence type="ECO:0000313" key="7">
    <source>
        <dbReference type="EMBL" id="KAG8593389.1"/>
    </source>
</evidence>
<name>A0AAV7D7L3_ENGPU</name>
<dbReference type="CDD" id="cd00273">
    <property type="entry name" value="Chemokine_CXC"/>
    <property type="match status" value="1"/>
</dbReference>
<dbReference type="PANTHER" id="PTHR12015">
    <property type="entry name" value="SMALL INDUCIBLE CYTOKINE A"/>
    <property type="match status" value="1"/>
</dbReference>
<evidence type="ECO:0000256" key="5">
    <source>
        <dbReference type="SAM" id="SignalP"/>
    </source>
</evidence>
<dbReference type="GO" id="GO:0006955">
    <property type="term" value="P:immune response"/>
    <property type="evidence" value="ECO:0007669"/>
    <property type="project" value="InterPro"/>
</dbReference>
<reference evidence="7" key="1">
    <citation type="thesis" date="2020" institute="ProQuest LLC" country="789 East Eisenhower Parkway, Ann Arbor, MI, USA">
        <title>Comparative Genomics and Chromosome Evolution.</title>
        <authorList>
            <person name="Mudd A.B."/>
        </authorList>
    </citation>
    <scope>NUCLEOTIDE SEQUENCE</scope>
    <source>
        <strain evidence="7">237g6f4</strain>
        <tissue evidence="7">Blood</tissue>
    </source>
</reference>
<feature type="chain" id="PRO_5044715839" description="Chemokine interleukin-8-like domain-containing protein" evidence="5">
    <location>
        <begin position="30"/>
        <end position="110"/>
    </location>
</feature>
<dbReference type="InterPro" id="IPR033899">
    <property type="entry name" value="CXC_Chemokine_domain"/>
</dbReference>
<evidence type="ECO:0000256" key="1">
    <source>
        <dbReference type="ARBA" id="ARBA00004613"/>
    </source>
</evidence>
<dbReference type="SMART" id="SM00199">
    <property type="entry name" value="SCY"/>
    <property type="match status" value="1"/>
</dbReference>
<dbReference type="InterPro" id="IPR039809">
    <property type="entry name" value="Chemokine_b/g/d"/>
</dbReference>
<comment type="subcellular location">
    <subcellularLocation>
        <location evidence="1">Secreted</location>
    </subcellularLocation>
</comment>
<dbReference type="InterPro" id="IPR001089">
    <property type="entry name" value="Chemokine_CXC"/>
</dbReference>
<dbReference type="AlphaFoldDB" id="A0AAV7D7L3"/>
<dbReference type="InterPro" id="IPR036048">
    <property type="entry name" value="Interleukin_8-like_sf"/>
</dbReference>
<dbReference type="InterPro" id="IPR001811">
    <property type="entry name" value="Chemokine_IL8-like_dom"/>
</dbReference>
<dbReference type="Pfam" id="PF00048">
    <property type="entry name" value="IL8"/>
    <property type="match status" value="1"/>
</dbReference>
<dbReference type="EMBL" id="WNYA01000001">
    <property type="protein sequence ID" value="KAG8593389.1"/>
    <property type="molecule type" value="Genomic_DNA"/>
</dbReference>
<dbReference type="PRINTS" id="PR00437">
    <property type="entry name" value="SMALLCYTKCXC"/>
</dbReference>
<feature type="signal peptide" evidence="5">
    <location>
        <begin position="1"/>
        <end position="29"/>
    </location>
</feature>
<proteinExistence type="inferred from homology"/>
<dbReference type="PANTHER" id="PTHR12015:SF198">
    <property type="entry name" value="PLATELET BASIC PROTEIN"/>
    <property type="match status" value="1"/>
</dbReference>
<dbReference type="PRINTS" id="PR00436">
    <property type="entry name" value="INTERLEUKIN8"/>
</dbReference>
<organism evidence="7 8">
    <name type="scientific">Engystomops pustulosus</name>
    <name type="common">Tungara frog</name>
    <name type="synonym">Physalaemus pustulosus</name>
    <dbReference type="NCBI Taxonomy" id="76066"/>
    <lineage>
        <taxon>Eukaryota</taxon>
        <taxon>Metazoa</taxon>
        <taxon>Chordata</taxon>
        <taxon>Craniata</taxon>
        <taxon>Vertebrata</taxon>
        <taxon>Euteleostomi</taxon>
        <taxon>Amphibia</taxon>
        <taxon>Batrachia</taxon>
        <taxon>Anura</taxon>
        <taxon>Neobatrachia</taxon>
        <taxon>Hyloidea</taxon>
        <taxon>Leptodactylidae</taxon>
        <taxon>Leiuperinae</taxon>
        <taxon>Engystomops</taxon>
    </lineage>
</organism>
<sequence>MQDKFPSSSVFILLQLSALLIIFMGMTEAVDLRCQCIKTVSVQKPIDKRQVLNIELIKSGPYCSEVEVIVTLKNGQKNCLDPEIKWVKRLIKNIFKKKSMKNKVKLQKKD</sequence>
<comment type="similarity">
    <text evidence="2">Belongs to the intercrine alpha (chemokine CxC) family.</text>
</comment>
<accession>A0AAV7D7L3</accession>